<dbReference type="GO" id="GO:0012505">
    <property type="term" value="C:endomembrane system"/>
    <property type="evidence" value="ECO:0007669"/>
    <property type="project" value="UniProtKB-ARBA"/>
</dbReference>
<organism evidence="3">
    <name type="scientific">Trypanosoma vivax (strain Y486)</name>
    <dbReference type="NCBI Taxonomy" id="1055687"/>
    <lineage>
        <taxon>Eukaryota</taxon>
        <taxon>Discoba</taxon>
        <taxon>Euglenozoa</taxon>
        <taxon>Kinetoplastea</taxon>
        <taxon>Metakinetoplastina</taxon>
        <taxon>Trypanosomatida</taxon>
        <taxon>Trypanosomatidae</taxon>
        <taxon>Trypanosoma</taxon>
        <taxon>Duttonella</taxon>
    </lineage>
</organism>
<dbReference type="InterPro" id="IPR035999">
    <property type="entry name" value="Sec7_dom_sf"/>
</dbReference>
<dbReference type="SMART" id="SM00222">
    <property type="entry name" value="Sec7"/>
    <property type="match status" value="1"/>
</dbReference>
<dbReference type="SUPFAM" id="SSF48425">
    <property type="entry name" value="Sec7 domain"/>
    <property type="match status" value="1"/>
</dbReference>
<dbReference type="Pfam" id="PF01369">
    <property type="entry name" value="Sec7"/>
    <property type="match status" value="1"/>
</dbReference>
<proteinExistence type="predicted"/>
<evidence type="ECO:0000259" key="2">
    <source>
        <dbReference type="PROSITE" id="PS50190"/>
    </source>
</evidence>
<gene>
    <name evidence="3" type="ORF">TVY486_0402010</name>
</gene>
<dbReference type="GO" id="GO:0016192">
    <property type="term" value="P:vesicle-mediated transport"/>
    <property type="evidence" value="ECO:0007669"/>
    <property type="project" value="UniProtKB-ARBA"/>
</dbReference>
<dbReference type="GO" id="GO:0005085">
    <property type="term" value="F:guanyl-nucleotide exchange factor activity"/>
    <property type="evidence" value="ECO:0007669"/>
    <property type="project" value="InterPro"/>
</dbReference>
<dbReference type="InterPro" id="IPR000904">
    <property type="entry name" value="Sec7_dom"/>
</dbReference>
<feature type="domain" description="SEC7" evidence="2">
    <location>
        <begin position="533"/>
        <end position="786"/>
    </location>
</feature>
<reference evidence="3" key="1">
    <citation type="journal article" date="2012" name="Proc. Natl. Acad. Sci. U.S.A.">
        <title>Antigenic diversity is generated by distinct evolutionary mechanisms in African trypanosome species.</title>
        <authorList>
            <person name="Jackson A.P."/>
            <person name="Berry A."/>
            <person name="Aslett M."/>
            <person name="Allison H.C."/>
            <person name="Burton P."/>
            <person name="Vavrova-Anderson J."/>
            <person name="Brown R."/>
            <person name="Browne H."/>
            <person name="Corton N."/>
            <person name="Hauser H."/>
            <person name="Gamble J."/>
            <person name="Gilderthorp R."/>
            <person name="Marcello L."/>
            <person name="McQuillan J."/>
            <person name="Otto T.D."/>
            <person name="Quail M.A."/>
            <person name="Sanders M.J."/>
            <person name="van Tonder A."/>
            <person name="Ginger M.L."/>
            <person name="Field M.C."/>
            <person name="Barry J.D."/>
            <person name="Hertz-Fowler C."/>
            <person name="Berriman M."/>
        </authorList>
    </citation>
    <scope>NUCLEOTIDE SEQUENCE</scope>
    <source>
        <strain evidence="3">Y486</strain>
    </source>
</reference>
<dbReference type="GO" id="GO:0005737">
    <property type="term" value="C:cytoplasm"/>
    <property type="evidence" value="ECO:0007669"/>
    <property type="project" value="UniProtKB-ARBA"/>
</dbReference>
<dbReference type="Gene3D" id="1.10.1000.11">
    <property type="entry name" value="Arf Nucleotide-binding Site Opener,domain 2"/>
    <property type="match status" value="1"/>
</dbReference>
<dbReference type="EMBL" id="HE573020">
    <property type="protein sequence ID" value="CCC47535.1"/>
    <property type="molecule type" value="Genomic_DNA"/>
</dbReference>
<sequence>MSPPTTPTSSMAGHHVEQWEEDRLILANQVQNLLVTIRSNERFEAKARFLGTSNVQEHPLLRSLEAFQRNIMVPSTVRCLSEEAIFQPFCDVWMCEDMNDTVIGMGMMSLSSIIDQRCSFITEKGLGKVLSLAKRSIACAGDEHSYEVLQDRRMQICVSCADHPRAHAVPEGLFVEAVQRAFMIAVHPRTSLLLRRTTEAAMKKIVTSVYKAVVECNSNKSKCKYDSLGNYENGREPSQEYVPTGVPMLRYMCCLITGAFSEKSGPLSKGSNNSDLVTASARSAAVQLVGLWLVQAMLFVVKDHLLQPGLRQLLHSVQHDLCRALLVAGVSTDNAIVLSQILPTVHIVVKTASTRLLPQTFSFLKALHLDPLIRIANDLRVACSSGGQGQVLRSSVFPLPTIRSTSASQMSLSKILELCERREIILGSLLVFSTDVNFAIFCYTQYDLSRCFLPLLEHICEVLVENCFSMAEDHVGEGRAGGVRDGFASDPDVTCSLRRADALALEIIRGLLWQTSLNVTKSPSASTTSLLPLIESLVERKNQLMEFVSLFRSDAAKHGIPFLLQNALRVPAGSLKNRKNGSASSVPPLVLEDPAGGREVGACLQRLSRLLDKRALGEYLGELGREPAAPDAGDPNYATMLAEWEDERSRDHLRPGTERFFKELLYGFLEEFDFRGKSLLSCIRETSYCMCMPGEAQKIDRVMEAFSAVWMRANRDAGSDVNPFCSEKGPFILSFSLIMLNTDQHSGKLTTPMTQEDFRRMLRGSDGGNDFPDEFLNLLFDDVKAHPIIMAEMIDVGFTNDVTWALEMQMSLHDAADTLETMSRFSMQLSSMGTEVDGYAETLQPFVFRAIWRHCLTAFANALEAHVKLADLAFPVAYVTNGSNANDATDAPRLSDPMHDAADTLETMSRFSMQLSSMGTEVDGYAETLQPFVFRAIWRHCLTAFANALEAHVKLADLAFPVAYVTNGSNANDATDAPRLSDPIYVCNTALAGFCLIAKTSARHGVVNAVDHVILALLSQLPLDAKRSQGLVQRFGHYPFSALCLRGIFDLLRECTQDVMDAWEELGHLLSELFLLGMFTRDTQAGSEEGAIWSELHVRPRSSSFGTKRASSESGWLSALWGSSNPDSAREQEEEEQRITTHIKAFLPSMEELLCIIDSISSAGHRMVFRSLCNEVKAAISSGSCSAASCLMILITELAVRRCTEEDILERYGRLCQHVASHFFKVLEELSNSNSSGSNNITNTGGSSNIQALDISQVELSHQTSRRVFRGWTPATMRLVRAMMRAVSRFLRNAESRDASSYVLRTLMTATPSVFGAFVAAELTSGTLELLSWPQLFPEVLNSSLLSTVLESLTLAFTTCYKPPVQQNAQKALSIIVKRGLYDALASSEDIVNALVVCALKLSEIDTGDTVAGSSVSNPTPLTKSLEASMTDATLETFPGILTHVCHRLAAVYNTHVDESNSLKWRQAWVSSLRGFSALVIMSRQYRDRCSALSEMQCCLLSPENGVLSADTVASLYEEVLFPFTDRLCTSLNGSPVQSSEPLGTERGSEAGFSSADVSTKPVTQSLVTSLFNSLVSAPRSQKAVKGHSVAHLERPERFQHHLVIDLRCRLVSLLSKVFLYYVKTLRDKPDVLRELWQRVLGTFSALYAVAPVGRRENNNSSGGVSVEHDSQEDFVALQEAIQESVKNMIFVLAAVLNESESAVLSQHASSIWEHTRSSLHAFNIEESSLAVVVSLISAQDKECIQASEV</sequence>
<evidence type="ECO:0000256" key="1">
    <source>
        <dbReference type="SAM" id="MobiDB-lite"/>
    </source>
</evidence>
<dbReference type="PROSITE" id="PS50190">
    <property type="entry name" value="SEC7"/>
    <property type="match status" value="1"/>
</dbReference>
<dbReference type="PANTHER" id="PTHR10663">
    <property type="entry name" value="GUANYL-NUCLEOTIDE EXCHANGE FACTOR"/>
    <property type="match status" value="1"/>
</dbReference>
<name>G0TUA1_TRYVY</name>
<dbReference type="InterPro" id="IPR023394">
    <property type="entry name" value="Sec7_C_sf"/>
</dbReference>
<dbReference type="CDD" id="cd00171">
    <property type="entry name" value="Sec7"/>
    <property type="match status" value="1"/>
</dbReference>
<dbReference type="VEuPathDB" id="TriTrypDB:TvY486_0402010"/>
<accession>G0TUA1</accession>
<dbReference type="PANTHER" id="PTHR10663:SF388">
    <property type="entry name" value="GOLGI-SPECIFIC BREFELDIN A-RESISTANCE GUANINE NUCLEOTIDE EXCHANGE FACTOR 1"/>
    <property type="match status" value="1"/>
</dbReference>
<protein>
    <recommendedName>
        <fullName evidence="2">SEC7 domain-containing protein</fullName>
    </recommendedName>
</protein>
<feature type="region of interest" description="Disordered" evidence="1">
    <location>
        <begin position="1534"/>
        <end position="1557"/>
    </location>
</feature>
<evidence type="ECO:0000313" key="3">
    <source>
        <dbReference type="EMBL" id="CCC47535.1"/>
    </source>
</evidence>
<dbReference type="GO" id="GO:0032012">
    <property type="term" value="P:regulation of ARF protein signal transduction"/>
    <property type="evidence" value="ECO:0007669"/>
    <property type="project" value="InterPro"/>
</dbReference>